<dbReference type="EMBL" id="JAAAIL010000448">
    <property type="protein sequence ID" value="KAG0275689.1"/>
    <property type="molecule type" value="Genomic_DNA"/>
</dbReference>
<keyword evidence="2" id="KW-1133">Transmembrane helix</keyword>
<dbReference type="Proteomes" id="UP001194580">
    <property type="component" value="Unassembled WGS sequence"/>
</dbReference>
<organism evidence="3 4">
    <name type="scientific">Linnemannia exigua</name>
    <dbReference type="NCBI Taxonomy" id="604196"/>
    <lineage>
        <taxon>Eukaryota</taxon>
        <taxon>Fungi</taxon>
        <taxon>Fungi incertae sedis</taxon>
        <taxon>Mucoromycota</taxon>
        <taxon>Mortierellomycotina</taxon>
        <taxon>Mortierellomycetes</taxon>
        <taxon>Mortierellales</taxon>
        <taxon>Mortierellaceae</taxon>
        <taxon>Linnemannia</taxon>
    </lineage>
</organism>
<reference evidence="3" key="1">
    <citation type="journal article" date="2020" name="Fungal Divers.">
        <title>Resolving the Mortierellaceae phylogeny through synthesis of multi-gene phylogenetics and phylogenomics.</title>
        <authorList>
            <person name="Vandepol N."/>
            <person name="Liber J."/>
            <person name="Desiro A."/>
            <person name="Na H."/>
            <person name="Kennedy M."/>
            <person name="Barry K."/>
            <person name="Grigoriev I.V."/>
            <person name="Miller A.N."/>
            <person name="O'Donnell K."/>
            <person name="Stajich J.E."/>
            <person name="Bonito G."/>
        </authorList>
    </citation>
    <scope>NUCLEOTIDE SEQUENCE</scope>
    <source>
        <strain evidence="3">NRRL 28262</strain>
    </source>
</reference>
<evidence type="ECO:0000256" key="1">
    <source>
        <dbReference type="SAM" id="MobiDB-lite"/>
    </source>
</evidence>
<feature type="compositionally biased region" description="Basic and acidic residues" evidence="1">
    <location>
        <begin position="94"/>
        <end position="104"/>
    </location>
</feature>
<keyword evidence="4" id="KW-1185">Reference proteome</keyword>
<gene>
    <name evidence="3" type="ORF">BGZ95_008477</name>
</gene>
<evidence type="ECO:0000256" key="2">
    <source>
        <dbReference type="SAM" id="Phobius"/>
    </source>
</evidence>
<comment type="caution">
    <text evidence="3">The sequence shown here is derived from an EMBL/GenBank/DDBJ whole genome shotgun (WGS) entry which is preliminary data.</text>
</comment>
<feature type="non-terminal residue" evidence="3">
    <location>
        <position position="104"/>
    </location>
</feature>
<accession>A0AAD4DFS1</accession>
<protein>
    <submittedName>
        <fullName evidence="3">Uncharacterized protein</fullName>
    </submittedName>
</protein>
<dbReference type="AlphaFoldDB" id="A0AAD4DFS1"/>
<feature type="region of interest" description="Disordered" evidence="1">
    <location>
        <begin position="60"/>
        <end position="104"/>
    </location>
</feature>
<proteinExistence type="predicted"/>
<sequence length="104" mass="10786">MQQSTGSGPSIGSIAGMSIGVLAGIFVILGAMLVWRRRSQRRADFNLFYTDTLAAASGFHQSKGSGLDPRGAGGSGAITTTASSAEQPIYGRSAPEEDSKYEIS</sequence>
<name>A0AAD4DFS1_9FUNG</name>
<evidence type="ECO:0000313" key="3">
    <source>
        <dbReference type="EMBL" id="KAG0275689.1"/>
    </source>
</evidence>
<evidence type="ECO:0000313" key="4">
    <source>
        <dbReference type="Proteomes" id="UP001194580"/>
    </source>
</evidence>
<keyword evidence="2" id="KW-0472">Membrane</keyword>
<keyword evidence="2" id="KW-0812">Transmembrane</keyword>
<feature type="transmembrane region" description="Helical" evidence="2">
    <location>
        <begin position="12"/>
        <end position="35"/>
    </location>
</feature>